<evidence type="ECO:0000256" key="1">
    <source>
        <dbReference type="ARBA" id="ARBA00012162"/>
    </source>
</evidence>
<protein>
    <recommendedName>
        <fullName evidence="1">uroporphyrinogen-III C-methyltransferase</fullName>
        <ecNumber evidence="1">2.1.1.107</ecNumber>
    </recommendedName>
</protein>
<comment type="caution">
    <text evidence="9">The sequence shown here is derived from an EMBL/GenBank/DDBJ whole genome shotgun (WGS) entry which is preliminary data.</text>
</comment>
<dbReference type="InterPro" id="IPR014776">
    <property type="entry name" value="4pyrrole_Mease_sub2"/>
</dbReference>
<dbReference type="EC" id="2.1.1.107" evidence="1"/>
<evidence type="ECO:0000259" key="8">
    <source>
        <dbReference type="Pfam" id="PF02602"/>
    </source>
</evidence>
<dbReference type="InterPro" id="IPR036108">
    <property type="entry name" value="4pyrrol_syn_uPrphyn_synt_sf"/>
</dbReference>
<keyword evidence="5" id="KW-0627">Porphyrin biosynthesis</keyword>
<evidence type="ECO:0000256" key="3">
    <source>
        <dbReference type="ARBA" id="ARBA00022679"/>
    </source>
</evidence>
<dbReference type="Proteomes" id="UP000585272">
    <property type="component" value="Unassembled WGS sequence"/>
</dbReference>
<dbReference type="InterPro" id="IPR000878">
    <property type="entry name" value="4pyrrol_Mease"/>
</dbReference>
<proteinExistence type="inferred from homology"/>
<dbReference type="InterPro" id="IPR050161">
    <property type="entry name" value="Siro_Cobalamin_biosynth"/>
</dbReference>
<dbReference type="PROSITE" id="PS00840">
    <property type="entry name" value="SUMT_2"/>
    <property type="match status" value="1"/>
</dbReference>
<dbReference type="InterPro" id="IPR006366">
    <property type="entry name" value="CobA/CysG_C"/>
</dbReference>
<dbReference type="InterPro" id="IPR035996">
    <property type="entry name" value="4pyrrol_Methylase_sf"/>
</dbReference>
<evidence type="ECO:0000256" key="6">
    <source>
        <dbReference type="RuleBase" id="RU003960"/>
    </source>
</evidence>
<dbReference type="InterPro" id="IPR014777">
    <property type="entry name" value="4pyrrole_Mease_sub1"/>
</dbReference>
<dbReference type="PANTHER" id="PTHR45790">
    <property type="entry name" value="SIROHEME SYNTHASE-RELATED"/>
    <property type="match status" value="1"/>
</dbReference>
<dbReference type="GO" id="GO:0004851">
    <property type="term" value="F:uroporphyrin-III C-methyltransferase activity"/>
    <property type="evidence" value="ECO:0007669"/>
    <property type="project" value="UniProtKB-EC"/>
</dbReference>
<sequence length="508" mass="52646">MSASGVGRVYLVGAGPGDPGLLTARALELIAAADTILYDRLIPATALAGARPEAELVYVGKEGRGPSMPQEQIDRLLVEHGAAGKRVVRLKGGDPFVFGRGGEEALVLREAGIPFEVVPGVTSGVAAPAYGGIPVTHRDRASAVALVTGHEDPAKPESAIDWPALAAFPGTLVFYMGVKQLPRIAERLIAGGRAPDEPAAVVERGTLPGQRTVVATLATLAERAEAERIRPPSITLVGPVAALRDEGLRWFEQRPLHGLTVAVTRARAQASGLAARLRELGAEALETPAIRIEPLDAGAPLDPSGFDLVCLTSPNGVGCLFERLAAGGRDARALAGATVAAIGPGTARALREHGVIPDVVPERFVAEALVEALADLPVRRALVARASVARDVLPDALRARGAEVEVVDLYETVAERLSDAERAAAAAADYVTFTSSSTVRFFLAALGGREAIGARTRLVSIGPVTSATLREHGLEPHVEAARHDVDGLVDALLADAASRAAASGAERA</sequence>
<evidence type="ECO:0000313" key="10">
    <source>
        <dbReference type="Proteomes" id="UP000585272"/>
    </source>
</evidence>
<keyword evidence="4" id="KW-0949">S-adenosyl-L-methionine</keyword>
<dbReference type="InterPro" id="IPR003754">
    <property type="entry name" value="4pyrrol_synth_uPrphyn_synth"/>
</dbReference>
<dbReference type="NCBIfam" id="TIGR01469">
    <property type="entry name" value="cobA_cysG_Cterm"/>
    <property type="match status" value="1"/>
</dbReference>
<dbReference type="Pfam" id="PF02602">
    <property type="entry name" value="HEM4"/>
    <property type="match status" value="1"/>
</dbReference>
<dbReference type="Gene3D" id="3.40.50.10090">
    <property type="match status" value="2"/>
</dbReference>
<dbReference type="EMBL" id="JACHNU010000001">
    <property type="protein sequence ID" value="MBB4661121.1"/>
    <property type="molecule type" value="Genomic_DNA"/>
</dbReference>
<evidence type="ECO:0000313" key="9">
    <source>
        <dbReference type="EMBL" id="MBB4661121.1"/>
    </source>
</evidence>
<dbReference type="CDD" id="cd11642">
    <property type="entry name" value="SUMT"/>
    <property type="match status" value="1"/>
</dbReference>
<dbReference type="InterPro" id="IPR003043">
    <property type="entry name" value="Uropor_MeTrfase_CS"/>
</dbReference>
<gene>
    <name evidence="9" type="ORF">BDZ31_000694</name>
</gene>
<dbReference type="FunFam" id="3.30.950.10:FF:000001">
    <property type="entry name" value="Siroheme synthase"/>
    <property type="match status" value="1"/>
</dbReference>
<keyword evidence="2 6" id="KW-0489">Methyltransferase</keyword>
<organism evidence="9 10">
    <name type="scientific">Conexibacter arvalis</name>
    <dbReference type="NCBI Taxonomy" id="912552"/>
    <lineage>
        <taxon>Bacteria</taxon>
        <taxon>Bacillati</taxon>
        <taxon>Actinomycetota</taxon>
        <taxon>Thermoleophilia</taxon>
        <taxon>Solirubrobacterales</taxon>
        <taxon>Conexibacteraceae</taxon>
        <taxon>Conexibacter</taxon>
    </lineage>
</organism>
<dbReference type="Gene3D" id="3.40.1010.10">
    <property type="entry name" value="Cobalt-precorrin-4 Transmethylase, Domain 1"/>
    <property type="match status" value="1"/>
</dbReference>
<dbReference type="RefSeq" id="WP_183339016.1">
    <property type="nucleotide sequence ID" value="NZ_JACHNU010000001.1"/>
</dbReference>
<dbReference type="GO" id="GO:0004852">
    <property type="term" value="F:uroporphyrinogen-III synthase activity"/>
    <property type="evidence" value="ECO:0007669"/>
    <property type="project" value="InterPro"/>
</dbReference>
<dbReference type="NCBIfam" id="NF004790">
    <property type="entry name" value="PRK06136.1"/>
    <property type="match status" value="1"/>
</dbReference>
<evidence type="ECO:0000259" key="7">
    <source>
        <dbReference type="Pfam" id="PF00590"/>
    </source>
</evidence>
<name>A0A840IA41_9ACTN</name>
<dbReference type="AlphaFoldDB" id="A0A840IA41"/>
<dbReference type="SUPFAM" id="SSF53790">
    <property type="entry name" value="Tetrapyrrole methylase"/>
    <property type="match status" value="1"/>
</dbReference>
<comment type="similarity">
    <text evidence="6">Belongs to the precorrin methyltransferase family.</text>
</comment>
<evidence type="ECO:0000256" key="4">
    <source>
        <dbReference type="ARBA" id="ARBA00022691"/>
    </source>
</evidence>
<feature type="domain" description="Tetrapyrrole biosynthesis uroporphyrinogen III synthase" evidence="8">
    <location>
        <begin position="273"/>
        <end position="489"/>
    </location>
</feature>
<dbReference type="Gene3D" id="3.30.950.10">
    <property type="entry name" value="Methyltransferase, Cobalt-precorrin-4 Transmethylase, Domain 2"/>
    <property type="match status" value="1"/>
</dbReference>
<evidence type="ECO:0000256" key="5">
    <source>
        <dbReference type="ARBA" id="ARBA00023244"/>
    </source>
</evidence>
<accession>A0A840IA41</accession>
<dbReference type="PANTHER" id="PTHR45790:SF3">
    <property type="entry name" value="S-ADENOSYL-L-METHIONINE-DEPENDENT UROPORPHYRINOGEN III METHYLTRANSFERASE, CHLOROPLASTIC"/>
    <property type="match status" value="1"/>
</dbReference>
<keyword evidence="10" id="KW-1185">Reference proteome</keyword>
<reference evidence="9 10" key="1">
    <citation type="submission" date="2020-08" db="EMBL/GenBank/DDBJ databases">
        <title>Genomic Encyclopedia of Archaeal and Bacterial Type Strains, Phase II (KMG-II): from individual species to whole genera.</title>
        <authorList>
            <person name="Goeker M."/>
        </authorList>
    </citation>
    <scope>NUCLEOTIDE SEQUENCE [LARGE SCALE GENOMIC DNA]</scope>
    <source>
        <strain evidence="9 10">DSM 23288</strain>
    </source>
</reference>
<dbReference type="FunFam" id="3.40.1010.10:FF:000001">
    <property type="entry name" value="Siroheme synthase"/>
    <property type="match status" value="1"/>
</dbReference>
<dbReference type="SUPFAM" id="SSF69618">
    <property type="entry name" value="HemD-like"/>
    <property type="match status" value="1"/>
</dbReference>
<dbReference type="CDD" id="cd06578">
    <property type="entry name" value="HemD"/>
    <property type="match status" value="1"/>
</dbReference>
<feature type="domain" description="Tetrapyrrole methylase" evidence="7">
    <location>
        <begin position="8"/>
        <end position="220"/>
    </location>
</feature>
<dbReference type="GO" id="GO:0032259">
    <property type="term" value="P:methylation"/>
    <property type="evidence" value="ECO:0007669"/>
    <property type="project" value="UniProtKB-KW"/>
</dbReference>
<keyword evidence="9" id="KW-0456">Lyase</keyword>
<dbReference type="GO" id="GO:0019354">
    <property type="term" value="P:siroheme biosynthetic process"/>
    <property type="evidence" value="ECO:0007669"/>
    <property type="project" value="InterPro"/>
</dbReference>
<evidence type="ECO:0000256" key="2">
    <source>
        <dbReference type="ARBA" id="ARBA00022603"/>
    </source>
</evidence>
<keyword evidence="3 6" id="KW-0808">Transferase</keyword>
<dbReference type="Pfam" id="PF00590">
    <property type="entry name" value="TP_methylase"/>
    <property type="match status" value="1"/>
</dbReference>